<dbReference type="OrthoDB" id="9790370at2"/>
<dbReference type="GO" id="GO:0032153">
    <property type="term" value="C:cell division site"/>
    <property type="evidence" value="ECO:0007669"/>
    <property type="project" value="UniProtKB-UniRule"/>
</dbReference>
<comment type="subunit">
    <text evidence="9">Part of a complex composed of FtsB, FtsL and FtsQ.</text>
</comment>
<comment type="subcellular location">
    <subcellularLocation>
        <location evidence="9">Cell inner membrane</location>
        <topology evidence="9">Single-pass type II membrane protein</topology>
    </subcellularLocation>
    <subcellularLocation>
        <location evidence="1">Membrane</location>
    </subcellularLocation>
    <text evidence="9">Localizes to the division septum.</text>
</comment>
<dbReference type="RefSeq" id="WP_024951300.1">
    <property type="nucleotide sequence ID" value="NZ_CAWOWR010000001.1"/>
</dbReference>
<keyword evidence="6 9" id="KW-1133">Transmembrane helix</keyword>
<dbReference type="InterPro" id="IPR026579">
    <property type="entry name" value="FtsQ"/>
</dbReference>
<keyword evidence="5 9" id="KW-0812">Transmembrane</keyword>
<evidence type="ECO:0000256" key="7">
    <source>
        <dbReference type="ARBA" id="ARBA00023136"/>
    </source>
</evidence>
<comment type="caution">
    <text evidence="11">The sequence shown here is derived from an EMBL/GenBank/DDBJ whole genome shotgun (WGS) entry which is preliminary data.</text>
</comment>
<dbReference type="AlphaFoldDB" id="A0A558HXQ4"/>
<evidence type="ECO:0000256" key="1">
    <source>
        <dbReference type="ARBA" id="ARBA00004370"/>
    </source>
</evidence>
<evidence type="ECO:0000256" key="8">
    <source>
        <dbReference type="ARBA" id="ARBA00023306"/>
    </source>
</evidence>
<dbReference type="Proteomes" id="UP000319941">
    <property type="component" value="Unassembled WGS sequence"/>
</dbReference>
<evidence type="ECO:0000313" key="11">
    <source>
        <dbReference type="EMBL" id="TVU73897.1"/>
    </source>
</evidence>
<keyword evidence="8 9" id="KW-0131">Cell cycle</keyword>
<evidence type="ECO:0000313" key="12">
    <source>
        <dbReference type="Proteomes" id="UP000319941"/>
    </source>
</evidence>
<evidence type="ECO:0000256" key="5">
    <source>
        <dbReference type="ARBA" id="ARBA00022692"/>
    </source>
</evidence>
<keyword evidence="2 9" id="KW-1003">Cell membrane</keyword>
<dbReference type="GO" id="GO:0043093">
    <property type="term" value="P:FtsZ-dependent cytokinesis"/>
    <property type="evidence" value="ECO:0007669"/>
    <property type="project" value="UniProtKB-UniRule"/>
</dbReference>
<reference evidence="11 12" key="1">
    <citation type="submission" date="2019-07" db="EMBL/GenBank/DDBJ databases">
        <title>Diversity of Bacteria from Kongsfjorden, Arctic.</title>
        <authorList>
            <person name="Yu Y."/>
        </authorList>
    </citation>
    <scope>NUCLEOTIDE SEQUENCE [LARGE SCALE GENOMIC DNA]</scope>
    <source>
        <strain evidence="11 12">SM1923</strain>
    </source>
</reference>
<comment type="similarity">
    <text evidence="9">Belongs to the FtsQ/DivIB family. FtsQ subfamily.</text>
</comment>
<evidence type="ECO:0000256" key="2">
    <source>
        <dbReference type="ARBA" id="ARBA00022475"/>
    </source>
</evidence>
<dbReference type="InterPro" id="IPR034746">
    <property type="entry name" value="POTRA"/>
</dbReference>
<keyword evidence="12" id="KW-1185">Reference proteome</keyword>
<dbReference type="GO" id="GO:0005886">
    <property type="term" value="C:plasma membrane"/>
    <property type="evidence" value="ECO:0007669"/>
    <property type="project" value="UniProtKB-SubCell"/>
</dbReference>
<dbReference type="InterPro" id="IPR005548">
    <property type="entry name" value="Cell_div_FtsQ/DivIB_C"/>
</dbReference>
<dbReference type="STRING" id="553385.GCA_000591415_01031"/>
<evidence type="ECO:0000256" key="4">
    <source>
        <dbReference type="ARBA" id="ARBA00022618"/>
    </source>
</evidence>
<evidence type="ECO:0000259" key="10">
    <source>
        <dbReference type="PROSITE" id="PS51779"/>
    </source>
</evidence>
<protein>
    <recommendedName>
        <fullName evidence="9">Cell division protein FtsQ</fullName>
    </recommendedName>
</protein>
<evidence type="ECO:0000256" key="9">
    <source>
        <dbReference type="HAMAP-Rule" id="MF_00911"/>
    </source>
</evidence>
<dbReference type="Gene3D" id="3.40.50.11690">
    <property type="entry name" value="Cell division protein FtsQ/DivIB"/>
    <property type="match status" value="1"/>
</dbReference>
<comment type="function">
    <text evidence="9">Essential cell division protein. May link together the upstream cell division proteins, which are predominantly cytoplasmic, with the downstream cell division proteins, which are predominantly periplasmic. May control correct divisome assembly.</text>
</comment>
<organism evidence="11 12">
    <name type="scientific">Cobetia crustatorum</name>
    <dbReference type="NCBI Taxonomy" id="553385"/>
    <lineage>
        <taxon>Bacteria</taxon>
        <taxon>Pseudomonadati</taxon>
        <taxon>Pseudomonadota</taxon>
        <taxon>Gammaproteobacteria</taxon>
        <taxon>Oceanospirillales</taxon>
        <taxon>Halomonadaceae</taxon>
        <taxon>Cobetia</taxon>
    </lineage>
</organism>
<name>A0A558HXQ4_9GAMM</name>
<accession>A0A558HXQ4</accession>
<dbReference type="GO" id="GO:0090529">
    <property type="term" value="P:cell septum assembly"/>
    <property type="evidence" value="ECO:0007669"/>
    <property type="project" value="InterPro"/>
</dbReference>
<keyword evidence="7 9" id="KW-0472">Membrane</keyword>
<dbReference type="Pfam" id="PF08478">
    <property type="entry name" value="POTRA_1"/>
    <property type="match status" value="1"/>
</dbReference>
<dbReference type="Gene3D" id="3.10.20.310">
    <property type="entry name" value="membrane protein fhac"/>
    <property type="match status" value="1"/>
</dbReference>
<dbReference type="HAMAP" id="MF_00911">
    <property type="entry name" value="FtsQ_subfam"/>
    <property type="match status" value="1"/>
</dbReference>
<evidence type="ECO:0000256" key="3">
    <source>
        <dbReference type="ARBA" id="ARBA00022519"/>
    </source>
</evidence>
<sequence length="242" mass="26950">MASRSSAGTLFGLVLGLALMVAGGQALWTWLDRPIERVTIKGDFEHVSAAYLQRHIAPLIRGQSWLSVPLGDVRQRALTIDWLSEVSISRRWPDTLEFELFEQQPVAYWNDGELLNVRGEAFKAGPVTRLGNLPNLAGPQGSGSEVLAEMDALQSQLGGLGLNVSQLRLEPRGAWRFQVNDTVWVMLGRNDREARLARFMAAWQRRLSDEASQIRYIDLRYPNGVAVAWHGETTALENGQEG</sequence>
<gene>
    <name evidence="9" type="primary">ftsQ</name>
    <name evidence="11" type="ORF">FQP86_02185</name>
</gene>
<dbReference type="Pfam" id="PF03799">
    <property type="entry name" value="FtsQ_DivIB_C"/>
    <property type="match status" value="1"/>
</dbReference>
<dbReference type="EMBL" id="VNFH01000001">
    <property type="protein sequence ID" value="TVU73897.1"/>
    <property type="molecule type" value="Genomic_DNA"/>
</dbReference>
<dbReference type="PANTHER" id="PTHR35851">
    <property type="entry name" value="CELL DIVISION PROTEIN FTSQ"/>
    <property type="match status" value="1"/>
</dbReference>
<proteinExistence type="inferred from homology"/>
<keyword evidence="4 9" id="KW-0132">Cell division</keyword>
<evidence type="ECO:0000256" key="6">
    <source>
        <dbReference type="ARBA" id="ARBA00022989"/>
    </source>
</evidence>
<keyword evidence="3 9" id="KW-0997">Cell inner membrane</keyword>
<dbReference type="PROSITE" id="PS51779">
    <property type="entry name" value="POTRA"/>
    <property type="match status" value="1"/>
</dbReference>
<feature type="domain" description="POTRA" evidence="10">
    <location>
        <begin position="33"/>
        <end position="103"/>
    </location>
</feature>
<dbReference type="InterPro" id="IPR045335">
    <property type="entry name" value="FtsQ_C_sf"/>
</dbReference>
<dbReference type="PANTHER" id="PTHR35851:SF1">
    <property type="entry name" value="CELL DIVISION PROTEIN FTSQ"/>
    <property type="match status" value="1"/>
</dbReference>
<dbReference type="InterPro" id="IPR013685">
    <property type="entry name" value="POTRA_FtsQ_type"/>
</dbReference>